<dbReference type="OrthoDB" id="9782395at2"/>
<dbReference type="GO" id="GO:0005886">
    <property type="term" value="C:plasma membrane"/>
    <property type="evidence" value="ECO:0007669"/>
    <property type="project" value="TreeGrafter"/>
</dbReference>
<feature type="domain" description="DUF218" evidence="1">
    <location>
        <begin position="57"/>
        <end position="173"/>
    </location>
</feature>
<evidence type="ECO:0000313" key="2">
    <source>
        <dbReference type="EMBL" id="AMY25963.1"/>
    </source>
</evidence>
<accession>A0A143QS03</accession>
<dbReference type="EMBL" id="CP015220">
    <property type="protein sequence ID" value="AMY25963.1"/>
    <property type="molecule type" value="Genomic_DNA"/>
</dbReference>
<dbReference type="PANTHER" id="PTHR30336">
    <property type="entry name" value="INNER MEMBRANE PROTEIN, PROBABLE PERMEASE"/>
    <property type="match status" value="1"/>
</dbReference>
<organism evidence="2 3">
    <name type="scientific">Rhodococcoides fascians</name>
    <name type="common">Rhodococcus fascians</name>
    <dbReference type="NCBI Taxonomy" id="1828"/>
    <lineage>
        <taxon>Bacteria</taxon>
        <taxon>Bacillati</taxon>
        <taxon>Actinomycetota</taxon>
        <taxon>Actinomycetes</taxon>
        <taxon>Mycobacteriales</taxon>
        <taxon>Nocardiaceae</taxon>
        <taxon>Rhodococcoides</taxon>
    </lineage>
</organism>
<name>A0A143QS03_RHOFA</name>
<dbReference type="AlphaFoldDB" id="A0A143QS03"/>
<dbReference type="KEGG" id="rhs:A3Q41_04699"/>
<sequence>MSIKTKPRGLVRRLVRAMCAVVAALVAVVLASAGWVAYATAGKVYDVDDAPDAPVGIVLGAQVRDGKPMRFLAGRLDTAIQLMEAGKIKAILVSGDADGNSGNEIQAMTEYLIEHGIDPDVIIGDDHGIDTYDTCARAKETFGVERGLIISQPLHVSRAVALCEDMDLEIDGVTADCIDCNTLAVVRNYARELLARPKAVLDLWSGRDPVVVSPPVDSLATITGK</sequence>
<dbReference type="PANTHER" id="PTHR30336:SF6">
    <property type="entry name" value="INTEGRAL MEMBRANE PROTEIN"/>
    <property type="match status" value="1"/>
</dbReference>
<dbReference type="CDD" id="cd06259">
    <property type="entry name" value="YdcF-like"/>
    <property type="match status" value="1"/>
</dbReference>
<reference evidence="2 3" key="1">
    <citation type="journal article" date="2016" name="Genome Announc.">
        <title>Complete Genome and Plasmid Sequences for Rhodococcus fascians D188 and Draft Sequences for Rhodococcus Isolates PBTS 1 and PBTS 2.</title>
        <authorList>
            <person name="Stamler R.A."/>
            <person name="Vereecke D."/>
            <person name="Zhang Y."/>
            <person name="Schilkey F."/>
            <person name="Devitt N."/>
            <person name="Randall J.J."/>
        </authorList>
    </citation>
    <scope>NUCLEOTIDE SEQUENCE [LARGE SCALE GENOMIC DNA]</scope>
    <source>
        <strain evidence="2 3">PBTS2</strain>
    </source>
</reference>
<dbReference type="PATRIC" id="fig|1653479.3.peg.4753"/>
<proteinExistence type="predicted"/>
<protein>
    <recommendedName>
        <fullName evidence="1">DUF218 domain-containing protein</fullName>
    </recommendedName>
</protein>
<dbReference type="InterPro" id="IPR051599">
    <property type="entry name" value="Cell_Envelope_Assoc"/>
</dbReference>
<dbReference type="InterPro" id="IPR003848">
    <property type="entry name" value="DUF218"/>
</dbReference>
<gene>
    <name evidence="2" type="ORF">A3Q41_04699</name>
</gene>
<evidence type="ECO:0000259" key="1">
    <source>
        <dbReference type="Pfam" id="PF02698"/>
    </source>
</evidence>
<dbReference type="RefSeq" id="WP_048319967.1">
    <property type="nucleotide sequence ID" value="NZ_CP015220.1"/>
</dbReference>
<dbReference type="Pfam" id="PF02698">
    <property type="entry name" value="DUF218"/>
    <property type="match status" value="1"/>
</dbReference>
<reference evidence="3" key="2">
    <citation type="submission" date="2016-04" db="EMBL/GenBank/DDBJ databases">
        <title>Complete Genome and Plasmid Sequences for Rhodococcus fascians D188 and Draft Sequences for Rhodococcus spp. Isolates PBTS 1 and PBTS 2.</title>
        <authorList>
            <person name="Stamer R."/>
            <person name="Vereecke D."/>
            <person name="Zhang Y."/>
            <person name="Schilkey F."/>
            <person name="Devitt N."/>
            <person name="Randall J."/>
        </authorList>
    </citation>
    <scope>NUCLEOTIDE SEQUENCE [LARGE SCALE GENOMIC DNA]</scope>
    <source>
        <strain evidence="3">PBTS2</strain>
    </source>
</reference>
<dbReference type="Proteomes" id="UP000076038">
    <property type="component" value="Chromosome"/>
</dbReference>
<keyword evidence="3" id="KW-1185">Reference proteome</keyword>
<evidence type="ECO:0000313" key="3">
    <source>
        <dbReference type="Proteomes" id="UP000076038"/>
    </source>
</evidence>